<keyword evidence="1" id="KW-0547">Nucleotide-binding</keyword>
<keyword evidence="1" id="KW-0227">DNA damage</keyword>
<dbReference type="GO" id="GO:0006281">
    <property type="term" value="P:DNA repair"/>
    <property type="evidence" value="ECO:0007669"/>
    <property type="project" value="UniProtKB-KW"/>
</dbReference>
<evidence type="ECO:0000256" key="1">
    <source>
        <dbReference type="RuleBase" id="RU363044"/>
    </source>
</evidence>
<dbReference type="EMBL" id="KI660302">
    <property type="protein sequence ID" value="ETN75357.1"/>
    <property type="molecule type" value="Genomic_DNA"/>
</dbReference>
<dbReference type="Proteomes" id="UP000053676">
    <property type="component" value="Unassembled WGS sequence"/>
</dbReference>
<dbReference type="OrthoDB" id="10056572at2759"/>
<feature type="domain" description="DNA helicase Pif1-like 2B" evidence="3">
    <location>
        <begin position="160"/>
        <end position="205"/>
    </location>
</feature>
<dbReference type="InterPro" id="IPR049163">
    <property type="entry name" value="Pif1-like_2B_dom"/>
</dbReference>
<dbReference type="InterPro" id="IPR027417">
    <property type="entry name" value="P-loop_NTPase"/>
</dbReference>
<dbReference type="OMA" id="MVCERFD"/>
<keyword evidence="1" id="KW-0378">Hydrolase</keyword>
<evidence type="ECO:0000259" key="2">
    <source>
        <dbReference type="Pfam" id="PF05970"/>
    </source>
</evidence>
<keyword evidence="1" id="KW-0347">Helicase</keyword>
<dbReference type="GO" id="GO:0005524">
    <property type="term" value="F:ATP binding"/>
    <property type="evidence" value="ECO:0007669"/>
    <property type="project" value="UniProtKB-KW"/>
</dbReference>
<sequence>MISMAPKCALEAVECLLRDIMQNDKPFGGKLFIIGGNFRQTHRLQVNMRAREAGLEWANFLLNLSNGNANDDSGRVQILEEFRCQRSIVTEIFGETISADDTDLYERAILAPTNMSVRRLNNDALQRLCTSSPHDERVYKSIDEALYHEGSSDELYEPMEYLNTLESTGMLPHELRPKKGAIIMLLRNLDVLNGLCNGTRLRIETLGRKPITARNTNGMRRGEGITPLATNIFR</sequence>
<gene>
    <name evidence="4" type="ORF">NECAME_12433</name>
</gene>
<keyword evidence="5" id="KW-1185">Reference proteome</keyword>
<evidence type="ECO:0000313" key="5">
    <source>
        <dbReference type="Proteomes" id="UP000053676"/>
    </source>
</evidence>
<comment type="similarity">
    <text evidence="1">Belongs to the helicase family.</text>
</comment>
<feature type="domain" description="DNA helicase Pif1-like DEAD-box helicase" evidence="2">
    <location>
        <begin position="2"/>
        <end position="42"/>
    </location>
</feature>
<evidence type="ECO:0000313" key="4">
    <source>
        <dbReference type="EMBL" id="ETN75357.1"/>
    </source>
</evidence>
<keyword evidence="1" id="KW-0234">DNA repair</keyword>
<dbReference type="GO" id="GO:0000723">
    <property type="term" value="P:telomere maintenance"/>
    <property type="evidence" value="ECO:0007669"/>
    <property type="project" value="InterPro"/>
</dbReference>
<dbReference type="Pfam" id="PF21530">
    <property type="entry name" value="Pif1_2B_dom"/>
    <property type="match status" value="1"/>
</dbReference>
<proteinExistence type="inferred from homology"/>
<dbReference type="Pfam" id="PF05970">
    <property type="entry name" value="PIF1"/>
    <property type="match status" value="1"/>
</dbReference>
<accession>W2T308</accession>
<reference evidence="5" key="1">
    <citation type="journal article" date="2014" name="Nat. Genet.">
        <title>Genome of the human hookworm Necator americanus.</title>
        <authorList>
            <person name="Tang Y.T."/>
            <person name="Gao X."/>
            <person name="Rosa B.A."/>
            <person name="Abubucker S."/>
            <person name="Hallsworth-Pepin K."/>
            <person name="Martin J."/>
            <person name="Tyagi R."/>
            <person name="Heizer E."/>
            <person name="Zhang X."/>
            <person name="Bhonagiri-Palsikar V."/>
            <person name="Minx P."/>
            <person name="Warren W.C."/>
            <person name="Wang Q."/>
            <person name="Zhan B."/>
            <person name="Hotez P.J."/>
            <person name="Sternberg P.W."/>
            <person name="Dougall A."/>
            <person name="Gaze S.T."/>
            <person name="Mulvenna J."/>
            <person name="Sotillo J."/>
            <person name="Ranganathan S."/>
            <person name="Rabelo E.M."/>
            <person name="Wilson R.K."/>
            <person name="Felgner P.L."/>
            <person name="Bethony J."/>
            <person name="Hawdon J.M."/>
            <person name="Gasser R.B."/>
            <person name="Loukas A."/>
            <person name="Mitreva M."/>
        </authorList>
    </citation>
    <scope>NUCLEOTIDE SEQUENCE [LARGE SCALE GENOMIC DNA]</scope>
</reference>
<dbReference type="PANTHER" id="PTHR10492:SF57">
    <property type="entry name" value="ATP-DEPENDENT DNA HELICASE"/>
    <property type="match status" value="1"/>
</dbReference>
<dbReference type="GO" id="GO:0043139">
    <property type="term" value="F:5'-3' DNA helicase activity"/>
    <property type="evidence" value="ECO:0007669"/>
    <property type="project" value="UniProtKB-EC"/>
</dbReference>
<dbReference type="AlphaFoldDB" id="W2T308"/>
<dbReference type="GO" id="GO:0016887">
    <property type="term" value="F:ATP hydrolysis activity"/>
    <property type="evidence" value="ECO:0007669"/>
    <property type="project" value="RHEA"/>
</dbReference>
<name>W2T308_NECAM</name>
<organism evidence="4 5">
    <name type="scientific">Necator americanus</name>
    <name type="common">Human hookworm</name>
    <dbReference type="NCBI Taxonomy" id="51031"/>
    <lineage>
        <taxon>Eukaryota</taxon>
        <taxon>Metazoa</taxon>
        <taxon>Ecdysozoa</taxon>
        <taxon>Nematoda</taxon>
        <taxon>Chromadorea</taxon>
        <taxon>Rhabditida</taxon>
        <taxon>Rhabditina</taxon>
        <taxon>Rhabditomorpha</taxon>
        <taxon>Strongyloidea</taxon>
        <taxon>Ancylostomatidae</taxon>
        <taxon>Bunostominae</taxon>
        <taxon>Necator</taxon>
    </lineage>
</organism>
<comment type="catalytic activity">
    <reaction evidence="1">
        <text>ATP + H2O = ADP + phosphate + H(+)</text>
        <dbReference type="Rhea" id="RHEA:13065"/>
        <dbReference type="ChEBI" id="CHEBI:15377"/>
        <dbReference type="ChEBI" id="CHEBI:15378"/>
        <dbReference type="ChEBI" id="CHEBI:30616"/>
        <dbReference type="ChEBI" id="CHEBI:43474"/>
        <dbReference type="ChEBI" id="CHEBI:456216"/>
        <dbReference type="EC" id="5.6.2.3"/>
    </reaction>
</comment>
<protein>
    <recommendedName>
        <fullName evidence="1">ATP-dependent DNA helicase</fullName>
        <ecNumber evidence="1">5.6.2.3</ecNumber>
    </recommendedName>
</protein>
<dbReference type="KEGG" id="nai:NECAME_12433"/>
<evidence type="ECO:0000259" key="3">
    <source>
        <dbReference type="Pfam" id="PF21530"/>
    </source>
</evidence>
<dbReference type="PANTHER" id="PTHR10492">
    <property type="match status" value="1"/>
</dbReference>
<comment type="cofactor">
    <cofactor evidence="1">
        <name>Mg(2+)</name>
        <dbReference type="ChEBI" id="CHEBI:18420"/>
    </cofactor>
</comment>
<dbReference type="InterPro" id="IPR010285">
    <property type="entry name" value="DNA_helicase_pif1-like_DEAD"/>
</dbReference>
<dbReference type="STRING" id="51031.W2T308"/>
<dbReference type="SUPFAM" id="SSF52540">
    <property type="entry name" value="P-loop containing nucleoside triphosphate hydrolases"/>
    <property type="match status" value="1"/>
</dbReference>
<dbReference type="EC" id="5.6.2.3" evidence="1"/>
<keyword evidence="1" id="KW-0233">DNA recombination</keyword>
<dbReference type="GO" id="GO:0006310">
    <property type="term" value="P:DNA recombination"/>
    <property type="evidence" value="ECO:0007669"/>
    <property type="project" value="UniProtKB-KW"/>
</dbReference>
<keyword evidence="1" id="KW-0067">ATP-binding</keyword>